<dbReference type="Gene3D" id="1.10.287.10">
    <property type="entry name" value="S15/NS1, RNA-binding"/>
    <property type="match status" value="1"/>
</dbReference>
<comment type="subcellular location">
    <subcellularLocation>
        <location evidence="1">Mitochondrion</location>
    </subcellularLocation>
</comment>
<evidence type="ECO:0000256" key="4">
    <source>
        <dbReference type="ARBA" id="ARBA00022980"/>
    </source>
</evidence>
<dbReference type="InterPro" id="IPR052137">
    <property type="entry name" value="uS15_ribosomal"/>
</dbReference>
<organism evidence="11 12">
    <name type="scientific">Bugula neritina</name>
    <name type="common">Brown bryozoan</name>
    <name type="synonym">Sertularia neritina</name>
    <dbReference type="NCBI Taxonomy" id="10212"/>
    <lineage>
        <taxon>Eukaryota</taxon>
        <taxon>Metazoa</taxon>
        <taxon>Spiralia</taxon>
        <taxon>Lophotrochozoa</taxon>
        <taxon>Bryozoa</taxon>
        <taxon>Gymnolaemata</taxon>
        <taxon>Cheilostomatida</taxon>
        <taxon>Flustrina</taxon>
        <taxon>Buguloidea</taxon>
        <taxon>Bugulidae</taxon>
        <taxon>Bugula</taxon>
    </lineage>
</organism>
<dbReference type="Pfam" id="PF00312">
    <property type="entry name" value="Ribosomal_S15"/>
    <property type="match status" value="1"/>
</dbReference>
<dbReference type="PANTHER" id="PTHR46685">
    <property type="entry name" value="28S RIBOSOMAL PROTEIN S15, MITOCHONDRIAL"/>
    <property type="match status" value="1"/>
</dbReference>
<evidence type="ECO:0000256" key="10">
    <source>
        <dbReference type="SAM" id="Coils"/>
    </source>
</evidence>
<dbReference type="GO" id="GO:0003723">
    <property type="term" value="F:RNA binding"/>
    <property type="evidence" value="ECO:0007669"/>
    <property type="project" value="TreeGrafter"/>
</dbReference>
<keyword evidence="5" id="KW-0496">Mitochondrion</keyword>
<accession>A0A7J7KHI6</accession>
<evidence type="ECO:0000313" key="12">
    <source>
        <dbReference type="Proteomes" id="UP000593567"/>
    </source>
</evidence>
<comment type="caution">
    <text evidence="11">The sequence shown here is derived from an EMBL/GenBank/DDBJ whole genome shotgun (WGS) entry which is preliminary data.</text>
</comment>
<dbReference type="SUPFAM" id="SSF47060">
    <property type="entry name" value="S15/NS1 RNA-binding domain"/>
    <property type="match status" value="1"/>
</dbReference>
<dbReference type="AlphaFoldDB" id="A0A7J7KHI6"/>
<evidence type="ECO:0000256" key="2">
    <source>
        <dbReference type="ARBA" id="ARBA00008434"/>
    </source>
</evidence>
<evidence type="ECO:0000256" key="6">
    <source>
        <dbReference type="ARBA" id="ARBA00023274"/>
    </source>
</evidence>
<evidence type="ECO:0000256" key="3">
    <source>
        <dbReference type="ARBA" id="ARBA00022946"/>
    </source>
</evidence>
<dbReference type="SMART" id="SM01387">
    <property type="entry name" value="Ribosomal_S15"/>
    <property type="match status" value="1"/>
</dbReference>
<evidence type="ECO:0000256" key="7">
    <source>
        <dbReference type="ARBA" id="ARBA00035249"/>
    </source>
</evidence>
<gene>
    <name evidence="11" type="ORF">EB796_003563</name>
</gene>
<dbReference type="InterPro" id="IPR000589">
    <property type="entry name" value="Ribosomal_uS15"/>
</dbReference>
<evidence type="ECO:0000256" key="9">
    <source>
        <dbReference type="RuleBase" id="RU003919"/>
    </source>
</evidence>
<keyword evidence="3" id="KW-0809">Transit peptide</keyword>
<reference evidence="11" key="1">
    <citation type="submission" date="2020-06" db="EMBL/GenBank/DDBJ databases">
        <title>Draft genome of Bugula neritina, a colonial animal packing powerful symbionts and potential medicines.</title>
        <authorList>
            <person name="Rayko M."/>
        </authorList>
    </citation>
    <scope>NUCLEOTIDE SEQUENCE [LARGE SCALE GENOMIC DNA]</scope>
    <source>
        <strain evidence="11">Kwan_BN1</strain>
    </source>
</reference>
<keyword evidence="4 9" id="KW-0689">Ribosomal protein</keyword>
<dbReference type="PANTHER" id="PTHR46685:SF1">
    <property type="entry name" value="SMALL RIBOSOMAL SUBUNIT PROTEIN US15M"/>
    <property type="match status" value="1"/>
</dbReference>
<dbReference type="GO" id="GO:0032543">
    <property type="term" value="P:mitochondrial translation"/>
    <property type="evidence" value="ECO:0007669"/>
    <property type="project" value="TreeGrafter"/>
</dbReference>
<name>A0A7J7KHI6_BUGNE</name>
<evidence type="ECO:0000256" key="8">
    <source>
        <dbReference type="ARBA" id="ARBA00035528"/>
    </source>
</evidence>
<evidence type="ECO:0000256" key="1">
    <source>
        <dbReference type="ARBA" id="ARBA00004173"/>
    </source>
</evidence>
<proteinExistence type="inferred from homology"/>
<evidence type="ECO:0000256" key="5">
    <source>
        <dbReference type="ARBA" id="ARBA00023128"/>
    </source>
</evidence>
<sequence>MTSFALKQTLTKTKSITLTLTSRVPVPTSMLLPLDDESIFTKLNIDQSEIDSANHPLFSIQNADKKDQMKLLVDKVKEKFGRDETDDGSLELKVALLTLRTRNLIRHVQAYPKKRRSLLKQLQAYDIERFEWVCKELNLTYIPYPQYTRPLPKRSKVRGAAITEMLELKESKLNELKQSLAVERKEYYAKKSEIMKAISQHRDELLKEAEELKSSQINTGYPGNSGSKAYDLAHIKIVDKEKWWRKHPEVLKIVYGNRPFKGYK</sequence>
<dbReference type="EMBL" id="VXIV02000466">
    <property type="protein sequence ID" value="KAF6038132.1"/>
    <property type="molecule type" value="Genomic_DNA"/>
</dbReference>
<keyword evidence="6 9" id="KW-0687">Ribonucleoprotein</keyword>
<evidence type="ECO:0000313" key="11">
    <source>
        <dbReference type="EMBL" id="KAF6038132.1"/>
    </source>
</evidence>
<protein>
    <recommendedName>
        <fullName evidence="7">Small ribosomal subunit protein uS15m</fullName>
    </recommendedName>
    <alternativeName>
        <fullName evidence="8">28S ribosomal protein S15, mitochondrial</fullName>
    </alternativeName>
</protein>
<dbReference type="GO" id="GO:0003735">
    <property type="term" value="F:structural constituent of ribosome"/>
    <property type="evidence" value="ECO:0007669"/>
    <property type="project" value="InterPro"/>
</dbReference>
<keyword evidence="12" id="KW-1185">Reference proteome</keyword>
<dbReference type="InterPro" id="IPR009068">
    <property type="entry name" value="uS15_NS1_RNA-bd_sf"/>
</dbReference>
<dbReference type="Proteomes" id="UP000593567">
    <property type="component" value="Unassembled WGS sequence"/>
</dbReference>
<dbReference type="GO" id="GO:0005763">
    <property type="term" value="C:mitochondrial small ribosomal subunit"/>
    <property type="evidence" value="ECO:0007669"/>
    <property type="project" value="TreeGrafter"/>
</dbReference>
<comment type="similarity">
    <text evidence="2 9">Belongs to the universal ribosomal protein uS15 family.</text>
</comment>
<dbReference type="OrthoDB" id="441444at2759"/>
<feature type="coiled-coil region" evidence="10">
    <location>
        <begin position="166"/>
        <end position="215"/>
    </location>
</feature>
<keyword evidence="10" id="KW-0175">Coiled coil</keyword>